<dbReference type="EMBL" id="JAAGAX010000001">
    <property type="protein sequence ID" value="KAF2324879.1"/>
    <property type="molecule type" value="Genomic_DNA"/>
</dbReference>
<accession>A0A6A6NI50</accession>
<evidence type="ECO:0000313" key="1">
    <source>
        <dbReference type="EMBL" id="KAF2324879.1"/>
    </source>
</evidence>
<name>A0A6A6NI50_HEVBR</name>
<sequence>MGALPASITFQITRCLRSERNVSKVKPGVAYPVLTSNTPKEVVMNENTEDGIEGKNMEGAAGAYDEEESAARAYDLAALIYWELQIPQIFQYNLILSMKFSKFIQLCDGLYLCAITMEDGKQEEGEWKQVSLSRHLRMYVLM</sequence>
<protein>
    <recommendedName>
        <fullName evidence="3">AP2/ERF domain-containing protein</fullName>
    </recommendedName>
</protein>
<organism evidence="1 2">
    <name type="scientific">Hevea brasiliensis</name>
    <name type="common">Para rubber tree</name>
    <name type="synonym">Siphonia brasiliensis</name>
    <dbReference type="NCBI Taxonomy" id="3981"/>
    <lineage>
        <taxon>Eukaryota</taxon>
        <taxon>Viridiplantae</taxon>
        <taxon>Streptophyta</taxon>
        <taxon>Embryophyta</taxon>
        <taxon>Tracheophyta</taxon>
        <taxon>Spermatophyta</taxon>
        <taxon>Magnoliopsida</taxon>
        <taxon>eudicotyledons</taxon>
        <taxon>Gunneridae</taxon>
        <taxon>Pentapetalae</taxon>
        <taxon>rosids</taxon>
        <taxon>fabids</taxon>
        <taxon>Malpighiales</taxon>
        <taxon>Euphorbiaceae</taxon>
        <taxon>Crotonoideae</taxon>
        <taxon>Micrandreae</taxon>
        <taxon>Hevea</taxon>
    </lineage>
</organism>
<comment type="caution">
    <text evidence="1">The sequence shown here is derived from an EMBL/GenBank/DDBJ whole genome shotgun (WGS) entry which is preliminary data.</text>
</comment>
<dbReference type="GO" id="GO:0003700">
    <property type="term" value="F:DNA-binding transcription factor activity"/>
    <property type="evidence" value="ECO:0007669"/>
    <property type="project" value="InterPro"/>
</dbReference>
<keyword evidence="2" id="KW-1185">Reference proteome</keyword>
<gene>
    <name evidence="1" type="ORF">GH714_020952</name>
</gene>
<evidence type="ECO:0008006" key="3">
    <source>
        <dbReference type="Google" id="ProtNLM"/>
    </source>
</evidence>
<reference evidence="1 2" key="1">
    <citation type="journal article" date="2020" name="Mol. Plant">
        <title>The Chromosome-Based Rubber Tree Genome Provides New Insights into Spurge Genome Evolution and Rubber Biosynthesis.</title>
        <authorList>
            <person name="Liu J."/>
            <person name="Shi C."/>
            <person name="Shi C.C."/>
            <person name="Li W."/>
            <person name="Zhang Q.J."/>
            <person name="Zhang Y."/>
            <person name="Li K."/>
            <person name="Lu H.F."/>
            <person name="Shi C."/>
            <person name="Zhu S.T."/>
            <person name="Xiao Z.Y."/>
            <person name="Nan H."/>
            <person name="Yue Y."/>
            <person name="Zhu X.G."/>
            <person name="Wu Y."/>
            <person name="Hong X.N."/>
            <person name="Fan G.Y."/>
            <person name="Tong Y."/>
            <person name="Zhang D."/>
            <person name="Mao C.L."/>
            <person name="Liu Y.L."/>
            <person name="Hao S.J."/>
            <person name="Liu W.Q."/>
            <person name="Lv M.Q."/>
            <person name="Zhang H.B."/>
            <person name="Liu Y."/>
            <person name="Hu-Tang G.R."/>
            <person name="Wang J.P."/>
            <person name="Wang J.H."/>
            <person name="Sun Y.H."/>
            <person name="Ni S.B."/>
            <person name="Chen W.B."/>
            <person name="Zhang X.C."/>
            <person name="Jiao Y.N."/>
            <person name="Eichler E.E."/>
            <person name="Li G.H."/>
            <person name="Liu X."/>
            <person name="Gao L.Z."/>
        </authorList>
    </citation>
    <scope>NUCLEOTIDE SEQUENCE [LARGE SCALE GENOMIC DNA]</scope>
    <source>
        <strain evidence="2">cv. GT1</strain>
        <tissue evidence="1">Leaf</tissue>
    </source>
</reference>
<dbReference type="InterPro" id="IPR036955">
    <property type="entry name" value="AP2/ERF_dom_sf"/>
</dbReference>
<evidence type="ECO:0000313" key="2">
    <source>
        <dbReference type="Proteomes" id="UP000467840"/>
    </source>
</evidence>
<dbReference type="Proteomes" id="UP000467840">
    <property type="component" value="Chromosome 5"/>
</dbReference>
<dbReference type="AlphaFoldDB" id="A0A6A6NI50"/>
<dbReference type="Gene3D" id="3.30.730.10">
    <property type="entry name" value="AP2/ERF domain"/>
    <property type="match status" value="1"/>
</dbReference>
<proteinExistence type="predicted"/>